<keyword evidence="2" id="KW-0964">Secreted</keyword>
<feature type="domain" description="AA1-like" evidence="6">
    <location>
        <begin position="54"/>
        <end position="154"/>
    </location>
</feature>
<keyword evidence="3 5" id="KW-0732">Signal</keyword>
<dbReference type="GO" id="GO:0005576">
    <property type="term" value="C:extracellular region"/>
    <property type="evidence" value="ECO:0007669"/>
    <property type="project" value="UniProtKB-SubCell"/>
</dbReference>
<dbReference type="Pfam" id="PF16541">
    <property type="entry name" value="AltA1"/>
    <property type="match status" value="1"/>
</dbReference>
<dbReference type="AlphaFoldDB" id="A0A6A6R8V2"/>
<protein>
    <recommendedName>
        <fullName evidence="6">AA1-like domain-containing protein</fullName>
    </recommendedName>
</protein>
<dbReference type="OrthoDB" id="3539798at2759"/>
<proteinExistence type="predicted"/>
<feature type="signal peptide" evidence="5">
    <location>
        <begin position="1"/>
        <end position="19"/>
    </location>
</feature>
<evidence type="ECO:0000256" key="5">
    <source>
        <dbReference type="SAM" id="SignalP"/>
    </source>
</evidence>
<reference evidence="7" key="1">
    <citation type="journal article" date="2020" name="Stud. Mycol.">
        <title>101 Dothideomycetes genomes: a test case for predicting lifestyles and emergence of pathogens.</title>
        <authorList>
            <person name="Haridas S."/>
            <person name="Albert R."/>
            <person name="Binder M."/>
            <person name="Bloem J."/>
            <person name="Labutti K."/>
            <person name="Salamov A."/>
            <person name="Andreopoulos B."/>
            <person name="Baker S."/>
            <person name="Barry K."/>
            <person name="Bills G."/>
            <person name="Bluhm B."/>
            <person name="Cannon C."/>
            <person name="Castanera R."/>
            <person name="Culley D."/>
            <person name="Daum C."/>
            <person name="Ezra D."/>
            <person name="Gonzalez J."/>
            <person name="Henrissat B."/>
            <person name="Kuo A."/>
            <person name="Liang C."/>
            <person name="Lipzen A."/>
            <person name="Lutzoni F."/>
            <person name="Magnuson J."/>
            <person name="Mondo S."/>
            <person name="Nolan M."/>
            <person name="Ohm R."/>
            <person name="Pangilinan J."/>
            <person name="Park H.-J."/>
            <person name="Ramirez L."/>
            <person name="Alfaro M."/>
            <person name="Sun H."/>
            <person name="Tritt A."/>
            <person name="Yoshinaga Y."/>
            <person name="Zwiers L.-H."/>
            <person name="Turgeon B."/>
            <person name="Goodwin S."/>
            <person name="Spatafora J."/>
            <person name="Crous P."/>
            <person name="Grigoriev I."/>
        </authorList>
    </citation>
    <scope>NUCLEOTIDE SEQUENCE</scope>
    <source>
        <strain evidence="7">CBS 269.34</strain>
    </source>
</reference>
<organism evidence="7 8">
    <name type="scientific">Lophium mytilinum</name>
    <dbReference type="NCBI Taxonomy" id="390894"/>
    <lineage>
        <taxon>Eukaryota</taxon>
        <taxon>Fungi</taxon>
        <taxon>Dikarya</taxon>
        <taxon>Ascomycota</taxon>
        <taxon>Pezizomycotina</taxon>
        <taxon>Dothideomycetes</taxon>
        <taxon>Pleosporomycetidae</taxon>
        <taxon>Mytilinidiales</taxon>
        <taxon>Mytilinidiaceae</taxon>
        <taxon>Lophium</taxon>
    </lineage>
</organism>
<evidence type="ECO:0000313" key="8">
    <source>
        <dbReference type="Proteomes" id="UP000799750"/>
    </source>
</evidence>
<evidence type="ECO:0000256" key="1">
    <source>
        <dbReference type="ARBA" id="ARBA00004613"/>
    </source>
</evidence>
<dbReference type="EMBL" id="MU004182">
    <property type="protein sequence ID" value="KAF2501235.1"/>
    <property type="molecule type" value="Genomic_DNA"/>
</dbReference>
<keyword evidence="4" id="KW-1015">Disulfide bond</keyword>
<dbReference type="Proteomes" id="UP000799750">
    <property type="component" value="Unassembled WGS sequence"/>
</dbReference>
<comment type="subcellular location">
    <subcellularLocation>
        <location evidence="1">Secreted</location>
    </subcellularLocation>
</comment>
<dbReference type="InterPro" id="IPR032382">
    <property type="entry name" value="AltA1"/>
</dbReference>
<evidence type="ECO:0000259" key="6">
    <source>
        <dbReference type="Pfam" id="PF16541"/>
    </source>
</evidence>
<sequence>MKRTLLSSLLLFLLPTTIANSPHSADPTFTLHNITYNITEIYRSPSFFAIHDATVSYHLTNSALSYTTQCSAHSSHIYGYFYGGFFNDFFPCDPPPSGVGAGAVANFTFNAADYSFGVNQTWNLDGVNYIGMGSGLSHLDCRHEYWTNDHWTEGQDYSTNLWWCVSHVDVEITVTVSRVEV</sequence>
<gene>
    <name evidence="7" type="ORF">BU16DRAFT_194203</name>
</gene>
<evidence type="ECO:0000256" key="4">
    <source>
        <dbReference type="ARBA" id="ARBA00023157"/>
    </source>
</evidence>
<name>A0A6A6R8V2_9PEZI</name>
<feature type="chain" id="PRO_5025571441" description="AA1-like domain-containing protein" evidence="5">
    <location>
        <begin position="20"/>
        <end position="181"/>
    </location>
</feature>
<accession>A0A6A6R8V2</accession>
<evidence type="ECO:0000256" key="3">
    <source>
        <dbReference type="ARBA" id="ARBA00022729"/>
    </source>
</evidence>
<evidence type="ECO:0000256" key="2">
    <source>
        <dbReference type="ARBA" id="ARBA00022525"/>
    </source>
</evidence>
<keyword evidence="8" id="KW-1185">Reference proteome</keyword>
<evidence type="ECO:0000313" key="7">
    <source>
        <dbReference type="EMBL" id="KAF2501235.1"/>
    </source>
</evidence>